<dbReference type="InterPro" id="IPR039426">
    <property type="entry name" value="TonB-dep_rcpt-like"/>
</dbReference>
<sequence length="624" mass="68132">MQFRPLLQHLCFVAMAVSIETVGAKLAYAIETLSEITVTAPRKPLADQINSPQMLDEEDISIAHERSIADVIQGFPGISSSKVGGFGQIGALNIRGAGGQGMVTLDGIPLLQSVPGFLNLDTLPTEAIQKAEIERGPSSAYHSFQALGGAIRLYTQDRQDTGGKLSVEGGSFGILRETLQSGVNGTLGRMTVTLSRADAFDGAPLANPANNPERDPSHFTQGIMRFSSDLTSRLLWQGSMLYRKSGASTDKFGIDEQGRVAFQDDPNSAASEETWLAQNSLSYKVASNWNTHLQLGFTQLANSVNAGPLQNGVTSRLFLANWSNTHTIIDNDKQKLQWHVTWGGQGRHEQGASPTIGFSQERTMASGYIDTQAQHGNLSAEAGVRVEHFDQFGDHTLFKTAAAWQITPNLTIRASGGTGYRLPSFTELLFLFFGNPQLKPERSASGNLGLEWYPVTGMKITLNGYYHRYHDLITPAYDPHRGAISLNVADASVAGMELESQYASTDSLDTGISYTYADNRDLNTDKNLPLRPQHTARVWGQQKLTHLPITLWAETVIRSATWNDVANTIPVNGSVQVNASIRYALSNNAEIYLRGENLLNNRTPQVYSIYMPGVAVYGGFRLDF</sequence>
<evidence type="ECO:0000256" key="4">
    <source>
        <dbReference type="ARBA" id="ARBA00022452"/>
    </source>
</evidence>
<evidence type="ECO:0000256" key="12">
    <source>
        <dbReference type="RuleBase" id="RU003357"/>
    </source>
</evidence>
<dbReference type="PANTHER" id="PTHR30069:SF29">
    <property type="entry name" value="HEMOGLOBIN AND HEMOGLOBIN-HAPTOGLOBIN-BINDING PROTEIN 1-RELATED"/>
    <property type="match status" value="1"/>
</dbReference>
<protein>
    <submittedName>
        <fullName evidence="15">Vitamin B12 transporter BtuB</fullName>
    </submittedName>
</protein>
<evidence type="ECO:0000256" key="11">
    <source>
        <dbReference type="PROSITE-ProRule" id="PRU01360"/>
    </source>
</evidence>
<keyword evidence="6" id="KW-0732">Signal</keyword>
<evidence type="ECO:0000256" key="9">
    <source>
        <dbReference type="ARBA" id="ARBA00023170"/>
    </source>
</evidence>
<dbReference type="Gene3D" id="2.40.170.20">
    <property type="entry name" value="TonB-dependent receptor, beta-barrel domain"/>
    <property type="match status" value="1"/>
</dbReference>
<keyword evidence="4 11" id="KW-1134">Transmembrane beta strand</keyword>
<evidence type="ECO:0000256" key="2">
    <source>
        <dbReference type="ARBA" id="ARBA00008143"/>
    </source>
</evidence>
<dbReference type="Pfam" id="PF07715">
    <property type="entry name" value="Plug"/>
    <property type="match status" value="1"/>
</dbReference>
<dbReference type="InterPro" id="IPR037066">
    <property type="entry name" value="Plug_dom_sf"/>
</dbReference>
<keyword evidence="8 11" id="KW-0472">Membrane</keyword>
<dbReference type="RefSeq" id="WP_023495519.1">
    <property type="nucleotide sequence ID" value="NZ_AYLO01000099.1"/>
</dbReference>
<evidence type="ECO:0000256" key="5">
    <source>
        <dbReference type="ARBA" id="ARBA00022692"/>
    </source>
</evidence>
<evidence type="ECO:0000256" key="8">
    <source>
        <dbReference type="ARBA" id="ARBA00023136"/>
    </source>
</evidence>
<evidence type="ECO:0000256" key="1">
    <source>
        <dbReference type="ARBA" id="ARBA00004571"/>
    </source>
</evidence>
<dbReference type="Pfam" id="PF00593">
    <property type="entry name" value="TonB_dep_Rec_b-barrel"/>
    <property type="match status" value="1"/>
</dbReference>
<feature type="domain" description="TonB-dependent receptor plug" evidence="14">
    <location>
        <begin position="48"/>
        <end position="150"/>
    </location>
</feature>
<evidence type="ECO:0000259" key="13">
    <source>
        <dbReference type="Pfam" id="PF00593"/>
    </source>
</evidence>
<dbReference type="SUPFAM" id="SSF56935">
    <property type="entry name" value="Porins"/>
    <property type="match status" value="1"/>
</dbReference>
<dbReference type="AlphaFoldDB" id="V5BYU9"/>
<dbReference type="EMBL" id="AYLO01000099">
    <property type="protein sequence ID" value="ESS71432.1"/>
    <property type="molecule type" value="Genomic_DNA"/>
</dbReference>
<organism evidence="15 16">
    <name type="scientific">Methyloglobulus morosus KoM1</name>
    <dbReference type="NCBI Taxonomy" id="1116472"/>
    <lineage>
        <taxon>Bacteria</taxon>
        <taxon>Pseudomonadati</taxon>
        <taxon>Pseudomonadota</taxon>
        <taxon>Gammaproteobacteria</taxon>
        <taxon>Methylococcales</taxon>
        <taxon>Methylococcaceae</taxon>
        <taxon>Methyloglobulus</taxon>
    </lineage>
</organism>
<dbReference type="PROSITE" id="PS52016">
    <property type="entry name" value="TONB_DEPENDENT_REC_3"/>
    <property type="match status" value="1"/>
</dbReference>
<evidence type="ECO:0000259" key="14">
    <source>
        <dbReference type="Pfam" id="PF07715"/>
    </source>
</evidence>
<keyword evidence="3 11" id="KW-0813">Transport</keyword>
<dbReference type="InterPro" id="IPR012910">
    <property type="entry name" value="Plug_dom"/>
</dbReference>
<evidence type="ECO:0000256" key="7">
    <source>
        <dbReference type="ARBA" id="ARBA00023077"/>
    </source>
</evidence>
<evidence type="ECO:0000313" key="15">
    <source>
        <dbReference type="EMBL" id="ESS71432.1"/>
    </source>
</evidence>
<keyword evidence="7 12" id="KW-0798">TonB box</keyword>
<dbReference type="InterPro" id="IPR036942">
    <property type="entry name" value="Beta-barrel_TonB_sf"/>
</dbReference>
<gene>
    <name evidence="15" type="primary">btuB</name>
    <name evidence="15" type="ORF">MGMO_104c00110</name>
</gene>
<proteinExistence type="inferred from homology"/>
<reference evidence="15 16" key="1">
    <citation type="journal article" date="2013" name="Genome Announc.">
        <title>Draft Genome Sequence of the Methanotrophic Gammaproteobacterium Methyloglobulus morosus DSM 22980 Strain KoM1.</title>
        <authorList>
            <person name="Poehlein A."/>
            <person name="Deutzmann J.S."/>
            <person name="Daniel R."/>
            <person name="Simeonova D.D."/>
        </authorList>
    </citation>
    <scope>NUCLEOTIDE SEQUENCE [LARGE SCALE GENOMIC DNA]</scope>
    <source>
        <strain evidence="15 16">KoM1</strain>
    </source>
</reference>
<keyword evidence="16" id="KW-1185">Reference proteome</keyword>
<keyword evidence="9" id="KW-0675">Receptor</keyword>
<evidence type="ECO:0000313" key="16">
    <source>
        <dbReference type="Proteomes" id="UP000017842"/>
    </source>
</evidence>
<evidence type="ECO:0000256" key="6">
    <source>
        <dbReference type="ARBA" id="ARBA00022729"/>
    </source>
</evidence>
<evidence type="ECO:0000256" key="3">
    <source>
        <dbReference type="ARBA" id="ARBA00022448"/>
    </source>
</evidence>
<keyword evidence="10 11" id="KW-0998">Cell outer membrane</keyword>
<dbReference type="STRING" id="1116472.MGMO_104c00110"/>
<dbReference type="Gene3D" id="2.170.130.10">
    <property type="entry name" value="TonB-dependent receptor, plug domain"/>
    <property type="match status" value="1"/>
</dbReference>
<dbReference type="OrthoDB" id="5557321at2"/>
<evidence type="ECO:0000256" key="10">
    <source>
        <dbReference type="ARBA" id="ARBA00023237"/>
    </source>
</evidence>
<comment type="caution">
    <text evidence="15">The sequence shown here is derived from an EMBL/GenBank/DDBJ whole genome shotgun (WGS) entry which is preliminary data.</text>
</comment>
<keyword evidence="5 11" id="KW-0812">Transmembrane</keyword>
<comment type="subcellular location">
    <subcellularLocation>
        <location evidence="1 11">Cell outer membrane</location>
        <topology evidence="1 11">Multi-pass membrane protein</topology>
    </subcellularLocation>
</comment>
<comment type="similarity">
    <text evidence="2">Belongs to the TonB-dependent receptor family. Hemoglobin/haptoglobin binding protein subfamily.</text>
</comment>
<dbReference type="PANTHER" id="PTHR30069">
    <property type="entry name" value="TONB-DEPENDENT OUTER MEMBRANE RECEPTOR"/>
    <property type="match status" value="1"/>
</dbReference>
<dbReference type="eggNOG" id="COG4206">
    <property type="taxonomic scope" value="Bacteria"/>
</dbReference>
<dbReference type="GO" id="GO:0044718">
    <property type="term" value="P:siderophore transmembrane transport"/>
    <property type="evidence" value="ECO:0007669"/>
    <property type="project" value="TreeGrafter"/>
</dbReference>
<dbReference type="GO" id="GO:0009279">
    <property type="term" value="C:cell outer membrane"/>
    <property type="evidence" value="ECO:0007669"/>
    <property type="project" value="UniProtKB-SubCell"/>
</dbReference>
<name>V5BYU9_9GAMM</name>
<accession>V5BYU9</accession>
<dbReference type="Proteomes" id="UP000017842">
    <property type="component" value="Unassembled WGS sequence"/>
</dbReference>
<dbReference type="GO" id="GO:0015344">
    <property type="term" value="F:siderophore uptake transmembrane transporter activity"/>
    <property type="evidence" value="ECO:0007669"/>
    <property type="project" value="TreeGrafter"/>
</dbReference>
<dbReference type="InterPro" id="IPR000531">
    <property type="entry name" value="Beta-barrel_TonB"/>
</dbReference>
<feature type="domain" description="TonB-dependent receptor-like beta-barrel" evidence="13">
    <location>
        <begin position="259"/>
        <end position="598"/>
    </location>
</feature>